<feature type="region of interest" description="Disordered" evidence="1">
    <location>
        <begin position="60"/>
        <end position="182"/>
    </location>
</feature>
<organism evidence="3 5">
    <name type="scientific">Agrobacterium tumefaciens</name>
    <dbReference type="NCBI Taxonomy" id="358"/>
    <lineage>
        <taxon>Bacteria</taxon>
        <taxon>Pseudomonadati</taxon>
        <taxon>Pseudomonadota</taxon>
        <taxon>Alphaproteobacteria</taxon>
        <taxon>Hyphomicrobiales</taxon>
        <taxon>Rhizobiaceae</taxon>
        <taxon>Rhizobium/Agrobacterium group</taxon>
        <taxon>Agrobacterium</taxon>
        <taxon>Agrobacterium tumefaciens complex</taxon>
    </lineage>
</organism>
<evidence type="ECO:0000313" key="5">
    <source>
        <dbReference type="Proteomes" id="UP000093451"/>
    </source>
</evidence>
<feature type="transmembrane region" description="Helical" evidence="2">
    <location>
        <begin position="28"/>
        <end position="47"/>
    </location>
</feature>
<dbReference type="Proteomes" id="UP000663946">
    <property type="component" value="Chromosome 2"/>
</dbReference>
<dbReference type="EMBL" id="CP049217">
    <property type="protein sequence ID" value="QTG14588.1"/>
    <property type="molecule type" value="Genomic_DNA"/>
</dbReference>
<dbReference type="KEGG" id="atf:Ach5_45210"/>
<dbReference type="GeneID" id="92774100"/>
<feature type="compositionally biased region" description="Basic and acidic residues" evidence="1">
    <location>
        <begin position="105"/>
        <end position="131"/>
    </location>
</feature>
<evidence type="ECO:0000313" key="3">
    <source>
        <dbReference type="EMBL" id="OCJ34439.1"/>
    </source>
</evidence>
<evidence type="ECO:0000313" key="4">
    <source>
        <dbReference type="EMBL" id="QTG14588.1"/>
    </source>
</evidence>
<dbReference type="EMBL" id="LXKT01000025">
    <property type="protein sequence ID" value="OCJ34439.1"/>
    <property type="molecule type" value="Genomic_DNA"/>
</dbReference>
<reference evidence="4" key="2">
    <citation type="submission" date="2020-02" db="EMBL/GenBank/DDBJ databases">
        <title>Unexpected conservation and global transmission of agrobacterial virulence plasmids.</title>
        <authorList>
            <person name="Weisberg A.J."/>
            <person name="Davis E.W. II"/>
            <person name="Tabima J.R."/>
            <person name="Belcher M.S."/>
            <person name="Miller M."/>
            <person name="Kuo C.-H."/>
            <person name="Loper J.E."/>
            <person name="Grunwald N.J."/>
            <person name="Putnam M.L."/>
            <person name="Chang J.H."/>
        </authorList>
    </citation>
    <scope>NUCLEOTIDE SEQUENCE</scope>
    <source>
        <strain evidence="4">Q15/94</strain>
    </source>
</reference>
<evidence type="ECO:0000256" key="2">
    <source>
        <dbReference type="SAM" id="Phobius"/>
    </source>
</evidence>
<sequence length="182" mass="19074">MTAVAAAGGEVLLGRAAAGVATRLGARAALGFLGPVGAAIGLAMLAYEGYELYKMYNESHSEPADGEAGSCTGNCDSAKAEEQKKRQEELEDEAGVSQQTKGKTKHGEKDGGMAEAERDFDSLKPGKEKGIETQYGPGRTGELEDGSKVTVRPGSSDGRPTLQIRRPNGRQTEIRYNDGPGV</sequence>
<name>A0AA86G0Q1_AGRTU</name>
<keyword evidence="2" id="KW-0812">Transmembrane</keyword>
<dbReference type="AlphaFoldDB" id="A0AA86G0Q1"/>
<dbReference type="RefSeq" id="WP_013760978.1">
    <property type="nucleotide sequence ID" value="NC_015508.1"/>
</dbReference>
<feature type="compositionally biased region" description="Basic and acidic residues" evidence="1">
    <location>
        <begin position="78"/>
        <end position="88"/>
    </location>
</feature>
<keyword evidence="2" id="KW-1133">Transmembrane helix</keyword>
<evidence type="ECO:0000256" key="1">
    <source>
        <dbReference type="SAM" id="MobiDB-lite"/>
    </source>
</evidence>
<accession>A0AA86G0Q1</accession>
<proteinExistence type="predicted"/>
<gene>
    <name evidence="3" type="ORF">A6U91_16310</name>
    <name evidence="4" type="ORF">G6M86_14800</name>
</gene>
<reference evidence="3 5" key="1">
    <citation type="journal article" date="2016" name="PeerJ">
        <title>Gall-ID: tools for genotyping gall-causing phytopathogenic bacteria.</title>
        <authorList>
            <person name="Davis E.W.II."/>
            <person name="Weisberg A.J."/>
            <person name="Tabima J.F."/>
            <person name="Grunwald N.J."/>
            <person name="Chang J.H."/>
        </authorList>
    </citation>
    <scope>NUCLEOTIDE SEQUENCE [LARGE SCALE GENOMIC DNA]</scope>
    <source>
        <strain evidence="3 5">N2/73</strain>
    </source>
</reference>
<protein>
    <submittedName>
        <fullName evidence="3">Uncharacterized protein</fullName>
    </submittedName>
</protein>
<keyword evidence="2" id="KW-0472">Membrane</keyword>
<dbReference type="Proteomes" id="UP000093451">
    <property type="component" value="Unassembled WGS sequence"/>
</dbReference>